<feature type="transmembrane region" description="Helical" evidence="2">
    <location>
        <begin position="152"/>
        <end position="177"/>
    </location>
</feature>
<evidence type="ECO:0000313" key="3">
    <source>
        <dbReference type="EMBL" id="NEN07241.1"/>
    </source>
</evidence>
<dbReference type="RefSeq" id="WP_163290677.1">
    <property type="nucleotide sequence ID" value="NZ_JAAGWY010000003.1"/>
</dbReference>
<keyword evidence="2" id="KW-1133">Transmembrane helix</keyword>
<evidence type="ECO:0000256" key="1">
    <source>
        <dbReference type="SAM" id="MobiDB-lite"/>
    </source>
</evidence>
<dbReference type="EMBL" id="JAAGWY010000003">
    <property type="protein sequence ID" value="NEN07241.1"/>
    <property type="molecule type" value="Genomic_DNA"/>
</dbReference>
<gene>
    <name evidence="3" type="ORF">G3T36_15370</name>
</gene>
<accession>A0A6L9Y0Q8</accession>
<dbReference type="Proteomes" id="UP000474967">
    <property type="component" value="Unassembled WGS sequence"/>
</dbReference>
<organism evidence="3 4">
    <name type="scientific">Leifsonia tongyongensis</name>
    <dbReference type="NCBI Taxonomy" id="1268043"/>
    <lineage>
        <taxon>Bacteria</taxon>
        <taxon>Bacillati</taxon>
        <taxon>Actinomycetota</taxon>
        <taxon>Actinomycetes</taxon>
        <taxon>Micrococcales</taxon>
        <taxon>Microbacteriaceae</taxon>
        <taxon>Leifsonia</taxon>
    </lineage>
</organism>
<feature type="transmembrane region" description="Helical" evidence="2">
    <location>
        <begin position="120"/>
        <end position="145"/>
    </location>
</feature>
<proteinExistence type="predicted"/>
<feature type="region of interest" description="Disordered" evidence="1">
    <location>
        <begin position="1"/>
        <end position="65"/>
    </location>
</feature>
<feature type="compositionally biased region" description="Basic and acidic residues" evidence="1">
    <location>
        <begin position="28"/>
        <end position="37"/>
    </location>
</feature>
<keyword evidence="2" id="KW-0472">Membrane</keyword>
<keyword evidence="2" id="KW-0812">Transmembrane</keyword>
<dbReference type="AlphaFoldDB" id="A0A6L9Y0Q8"/>
<name>A0A6L9Y0Q8_9MICO</name>
<evidence type="ECO:0000256" key="2">
    <source>
        <dbReference type="SAM" id="Phobius"/>
    </source>
</evidence>
<sequence>MADENKDHDERPRPQFGELAPEGWVWHPPKDADRLETGHPAPEAQHGRPTTPVRSREEELLAQAGGERPVPAWNQPVTILLLIVGIVGMFLSIGTLAAAPDSIQLLYANESLGTYKPAPSVAAILLAGEISMVGIWVTSAVVSIFRLTRHKLAFFIPVIGGVVAFIALFVFFTVIIASDPTLVDFYSRLSA</sequence>
<dbReference type="InterPro" id="IPR046231">
    <property type="entry name" value="DUF6264"/>
</dbReference>
<keyword evidence="4" id="KW-1185">Reference proteome</keyword>
<dbReference type="Pfam" id="PF19779">
    <property type="entry name" value="DUF6264"/>
    <property type="match status" value="1"/>
</dbReference>
<reference evidence="3 4" key="1">
    <citation type="journal article" date="2014" name="J. Microbiol.">
        <title>Diaminobutyricibacter tongyongensis gen. nov., sp. nov. and Homoserinibacter gongjuensis gen. nov., sp. nov. belong to the family Microbacteriaceae.</title>
        <authorList>
            <person name="Kim S.J."/>
            <person name="Ahn J.H."/>
            <person name="Weon H.Y."/>
            <person name="Hamada M."/>
            <person name="Suzuki K."/>
            <person name="Kwon S.W."/>
        </authorList>
    </citation>
    <scope>NUCLEOTIDE SEQUENCE [LARGE SCALE GENOMIC DNA]</scope>
    <source>
        <strain evidence="3 4">NBRC 108724</strain>
    </source>
</reference>
<protein>
    <submittedName>
        <fullName evidence="3">Uncharacterized protein</fullName>
    </submittedName>
</protein>
<comment type="caution">
    <text evidence="3">The sequence shown here is derived from an EMBL/GenBank/DDBJ whole genome shotgun (WGS) entry which is preliminary data.</text>
</comment>
<feature type="transmembrane region" description="Helical" evidence="2">
    <location>
        <begin position="77"/>
        <end position="100"/>
    </location>
</feature>
<evidence type="ECO:0000313" key="4">
    <source>
        <dbReference type="Proteomes" id="UP000474967"/>
    </source>
</evidence>
<feature type="compositionally biased region" description="Basic and acidic residues" evidence="1">
    <location>
        <begin position="1"/>
        <end position="13"/>
    </location>
</feature>